<comment type="caution">
    <text evidence="3">The sequence shown here is derived from an EMBL/GenBank/DDBJ whole genome shotgun (WGS) entry which is preliminary data.</text>
</comment>
<organism evidence="3 4">
    <name type="scientific">Desulfolutivibrio sulfodismutans</name>
    <dbReference type="NCBI Taxonomy" id="63561"/>
    <lineage>
        <taxon>Bacteria</taxon>
        <taxon>Pseudomonadati</taxon>
        <taxon>Thermodesulfobacteriota</taxon>
        <taxon>Desulfovibrionia</taxon>
        <taxon>Desulfovibrionales</taxon>
        <taxon>Desulfovibrionaceae</taxon>
        <taxon>Desulfolutivibrio</taxon>
    </lineage>
</organism>
<reference evidence="3 4" key="1">
    <citation type="submission" date="2020-02" db="EMBL/GenBank/DDBJ databases">
        <title>Comparative genomics of sulfur disproportionating microorganisms.</title>
        <authorList>
            <person name="Ward L.M."/>
            <person name="Bertran E."/>
            <person name="Johnston D.T."/>
        </authorList>
    </citation>
    <scope>NUCLEOTIDE SEQUENCE [LARGE SCALE GENOMIC DNA]</scope>
    <source>
        <strain evidence="3 4">DSM 3696</strain>
    </source>
</reference>
<dbReference type="PROSITE" id="PS51371">
    <property type="entry name" value="CBS"/>
    <property type="match status" value="1"/>
</dbReference>
<dbReference type="Proteomes" id="UP000469724">
    <property type="component" value="Unassembled WGS sequence"/>
</dbReference>
<dbReference type="RefSeq" id="WP_163301114.1">
    <property type="nucleotide sequence ID" value="NZ_JAAGRQ010000013.1"/>
</dbReference>
<evidence type="ECO:0000259" key="2">
    <source>
        <dbReference type="PROSITE" id="PS51371"/>
    </source>
</evidence>
<keyword evidence="1" id="KW-0129">CBS domain</keyword>
<dbReference type="SMART" id="SM00116">
    <property type="entry name" value="CBS"/>
    <property type="match status" value="2"/>
</dbReference>
<evidence type="ECO:0000313" key="4">
    <source>
        <dbReference type="Proteomes" id="UP000469724"/>
    </source>
</evidence>
<dbReference type="SUPFAM" id="SSF54631">
    <property type="entry name" value="CBS-domain pair"/>
    <property type="match status" value="1"/>
</dbReference>
<dbReference type="EMBL" id="JAAGRQ010000013">
    <property type="protein sequence ID" value="NDY56059.1"/>
    <property type="molecule type" value="Genomic_DNA"/>
</dbReference>
<accession>A0A7K3NLJ3</accession>
<proteinExistence type="predicted"/>
<protein>
    <submittedName>
        <fullName evidence="3">CBS domain-containing protein</fullName>
    </submittedName>
</protein>
<dbReference type="Gene3D" id="3.10.580.10">
    <property type="entry name" value="CBS-domain"/>
    <property type="match status" value="1"/>
</dbReference>
<evidence type="ECO:0000256" key="1">
    <source>
        <dbReference type="PROSITE-ProRule" id="PRU00703"/>
    </source>
</evidence>
<name>A0A7K3NLJ3_9BACT</name>
<dbReference type="AlphaFoldDB" id="A0A7K3NLJ3"/>
<dbReference type="Pfam" id="PF00571">
    <property type="entry name" value="CBS"/>
    <property type="match status" value="2"/>
</dbReference>
<evidence type="ECO:0000313" key="3">
    <source>
        <dbReference type="EMBL" id="NDY56059.1"/>
    </source>
</evidence>
<dbReference type="InterPro" id="IPR000644">
    <property type="entry name" value="CBS_dom"/>
</dbReference>
<gene>
    <name evidence="3" type="ORF">G3N56_04775</name>
</gene>
<dbReference type="InterPro" id="IPR046342">
    <property type="entry name" value="CBS_dom_sf"/>
</dbReference>
<feature type="domain" description="CBS" evidence="2">
    <location>
        <begin position="102"/>
        <end position="160"/>
    </location>
</feature>
<keyword evidence="4" id="KW-1185">Reference proteome</keyword>
<sequence>MLRKRAFDILRKDYVAIGPQDSLGDAVNRLFAHLAHTPDMDAAALVGPDGFVGVADSSDMLAALGDCAVDDGLRMSLGASDFEPVFAAQCRTCLTRPAVEMLDRRDGETPVVGPRDALVLVLDAIQKAGSRFAAVVDGGRVLGLVSARDILGELARLAETARGA</sequence>